<dbReference type="InterPro" id="IPR023476">
    <property type="entry name" value="Pep_tRNA_hydro_II_dom_sf"/>
</dbReference>
<proteinExistence type="predicted"/>
<dbReference type="SUPFAM" id="SSF102462">
    <property type="entry name" value="Peptidyl-tRNA hydrolase II"/>
    <property type="match status" value="1"/>
</dbReference>
<sequence>MAAPLRGTGDLRLAIVLWPGLSTGFLANTAATIGAGLGAAHPGVGSVRLRDKVGVETMNSADRPIPILQADPDQLRKLLAKVQQDPEGLSVVVFPEFARRLHTFAEYEAELQNRALDEVMLDGIGLCGPAKRVKSLTGALKLLR</sequence>
<keyword evidence="2" id="KW-1185">Reference proteome</keyword>
<organism evidence="1 2">
    <name type="scientific">Tritonibacter aquimaris</name>
    <dbReference type="NCBI Taxonomy" id="2663379"/>
    <lineage>
        <taxon>Bacteria</taxon>
        <taxon>Pseudomonadati</taxon>
        <taxon>Pseudomonadota</taxon>
        <taxon>Alphaproteobacteria</taxon>
        <taxon>Rhodobacterales</taxon>
        <taxon>Paracoccaceae</taxon>
        <taxon>Tritonibacter</taxon>
    </lineage>
</organism>
<dbReference type="Proteomes" id="UP000436694">
    <property type="component" value="Unassembled WGS sequence"/>
</dbReference>
<protein>
    <submittedName>
        <fullName evidence="1">DUF2000 family protein</fullName>
    </submittedName>
</protein>
<dbReference type="Gene3D" id="3.40.1490.10">
    <property type="entry name" value="Bit1"/>
    <property type="match status" value="1"/>
</dbReference>
<name>A0A844ARD1_9RHOB</name>
<dbReference type="Pfam" id="PF09391">
    <property type="entry name" value="DUF2000"/>
    <property type="match status" value="1"/>
</dbReference>
<gene>
    <name evidence="1" type="ORF">GG681_03375</name>
</gene>
<dbReference type="InterPro" id="IPR018988">
    <property type="entry name" value="DUF2000"/>
</dbReference>
<evidence type="ECO:0000313" key="1">
    <source>
        <dbReference type="EMBL" id="MQY41668.1"/>
    </source>
</evidence>
<accession>A0A844ARD1</accession>
<dbReference type="InterPro" id="IPR017021">
    <property type="entry name" value="UCP033763"/>
</dbReference>
<dbReference type="PIRSF" id="PIRSF033736">
    <property type="entry name" value="UCP033763"/>
    <property type="match status" value="1"/>
</dbReference>
<reference evidence="1 2" key="1">
    <citation type="submission" date="2019-10" db="EMBL/GenBank/DDBJ databases">
        <title>Epibacterium sp. nov., isolated from seawater.</title>
        <authorList>
            <person name="Zhang X."/>
            <person name="Li N."/>
        </authorList>
    </citation>
    <scope>NUCLEOTIDE SEQUENCE [LARGE SCALE GENOMIC DNA]</scope>
    <source>
        <strain evidence="1 2">SM1969</strain>
    </source>
</reference>
<dbReference type="AlphaFoldDB" id="A0A844ARD1"/>
<comment type="caution">
    <text evidence="1">The sequence shown here is derived from an EMBL/GenBank/DDBJ whole genome shotgun (WGS) entry which is preliminary data.</text>
</comment>
<evidence type="ECO:0000313" key="2">
    <source>
        <dbReference type="Proteomes" id="UP000436694"/>
    </source>
</evidence>
<dbReference type="EMBL" id="WIXK01000001">
    <property type="protein sequence ID" value="MQY41668.1"/>
    <property type="molecule type" value="Genomic_DNA"/>
</dbReference>